<keyword evidence="3" id="KW-0804">Transcription</keyword>
<dbReference type="EMBL" id="JAKXMK010000036">
    <property type="protein sequence ID" value="MCH6170737.1"/>
    <property type="molecule type" value="Genomic_DNA"/>
</dbReference>
<comment type="caution">
    <text evidence="5">The sequence shown here is derived from an EMBL/GenBank/DDBJ whole genome shotgun (WGS) entry which is preliminary data.</text>
</comment>
<dbReference type="InterPro" id="IPR036388">
    <property type="entry name" value="WH-like_DNA-bd_sf"/>
</dbReference>
<evidence type="ECO:0000313" key="6">
    <source>
        <dbReference type="Proteomes" id="UP001299970"/>
    </source>
</evidence>
<dbReference type="Gene3D" id="1.10.10.10">
    <property type="entry name" value="Winged helix-like DNA-binding domain superfamily/Winged helix DNA-binding domain"/>
    <property type="match status" value="1"/>
</dbReference>
<dbReference type="PRINTS" id="PR00598">
    <property type="entry name" value="HTHMARR"/>
</dbReference>
<gene>
    <name evidence="5" type="ORF">MMF94_33960</name>
</gene>
<dbReference type="Pfam" id="PF12802">
    <property type="entry name" value="MarR_2"/>
    <property type="match status" value="1"/>
</dbReference>
<sequence>MGEEDLLVADRIAQEVGELSRIVTSLRRHRGDIAVTHVLVHLIEQGPQRVSAIADAVGTDQSTVSRKVAELVAAGLVERRPDPLDGRAHLLAVTPAGAQLCEHGRRKRVELVASVLAGWPVDSRRRLAELLGRFADDVLDAGRRVSRRPGGEN</sequence>
<feature type="domain" description="HTH marR-type" evidence="4">
    <location>
        <begin position="1"/>
        <end position="136"/>
    </location>
</feature>
<keyword evidence="6" id="KW-1185">Reference proteome</keyword>
<reference evidence="5 6" key="1">
    <citation type="submission" date="2022-03" db="EMBL/GenBank/DDBJ databases">
        <title>Pseudonocardia alaer sp. nov., a novel actinomycete isolated from reed forest soil.</title>
        <authorList>
            <person name="Wang L."/>
        </authorList>
    </citation>
    <scope>NUCLEOTIDE SEQUENCE [LARGE SCALE GENOMIC DNA]</scope>
    <source>
        <strain evidence="5 6">Y-16303</strain>
    </source>
</reference>
<evidence type="ECO:0000256" key="2">
    <source>
        <dbReference type="ARBA" id="ARBA00023125"/>
    </source>
</evidence>
<dbReference type="PROSITE" id="PS50995">
    <property type="entry name" value="HTH_MARR_2"/>
    <property type="match status" value="1"/>
</dbReference>
<dbReference type="PROSITE" id="PS01117">
    <property type="entry name" value="HTH_MARR_1"/>
    <property type="match status" value="1"/>
</dbReference>
<dbReference type="InterPro" id="IPR011991">
    <property type="entry name" value="ArsR-like_HTH"/>
</dbReference>
<dbReference type="Proteomes" id="UP001299970">
    <property type="component" value="Unassembled WGS sequence"/>
</dbReference>
<dbReference type="PANTHER" id="PTHR39515">
    <property type="entry name" value="CONSERVED PROTEIN"/>
    <property type="match status" value="1"/>
</dbReference>
<evidence type="ECO:0000256" key="1">
    <source>
        <dbReference type="ARBA" id="ARBA00023015"/>
    </source>
</evidence>
<keyword evidence="1" id="KW-0805">Transcription regulation</keyword>
<accession>A0ABS9TQC2</accession>
<dbReference type="SUPFAM" id="SSF46785">
    <property type="entry name" value="Winged helix' DNA-binding domain"/>
    <property type="match status" value="1"/>
</dbReference>
<dbReference type="RefSeq" id="WP_241041544.1">
    <property type="nucleotide sequence ID" value="NZ_BAAAJF010000016.1"/>
</dbReference>
<dbReference type="InterPro" id="IPR000835">
    <property type="entry name" value="HTH_MarR-typ"/>
</dbReference>
<keyword evidence="2" id="KW-0238">DNA-binding</keyword>
<dbReference type="InterPro" id="IPR036390">
    <property type="entry name" value="WH_DNA-bd_sf"/>
</dbReference>
<dbReference type="PANTHER" id="PTHR39515:SF2">
    <property type="entry name" value="HTH-TYPE TRANSCRIPTIONAL REGULATOR RV0880"/>
    <property type="match status" value="1"/>
</dbReference>
<name>A0ABS9TQC2_9PSEU</name>
<dbReference type="InterPro" id="IPR023187">
    <property type="entry name" value="Tscrpt_reg_MarR-type_CS"/>
</dbReference>
<proteinExistence type="predicted"/>
<evidence type="ECO:0000313" key="5">
    <source>
        <dbReference type="EMBL" id="MCH6170737.1"/>
    </source>
</evidence>
<dbReference type="SMART" id="SM00347">
    <property type="entry name" value="HTH_MARR"/>
    <property type="match status" value="1"/>
</dbReference>
<organism evidence="5 6">
    <name type="scientific">Pseudonocardia alaniniphila</name>
    <dbReference type="NCBI Taxonomy" id="75291"/>
    <lineage>
        <taxon>Bacteria</taxon>
        <taxon>Bacillati</taxon>
        <taxon>Actinomycetota</taxon>
        <taxon>Actinomycetes</taxon>
        <taxon>Pseudonocardiales</taxon>
        <taxon>Pseudonocardiaceae</taxon>
        <taxon>Pseudonocardia</taxon>
    </lineage>
</organism>
<dbReference type="InterPro" id="IPR052526">
    <property type="entry name" value="HTH-type_Bedaq_tolerance"/>
</dbReference>
<evidence type="ECO:0000259" key="4">
    <source>
        <dbReference type="PROSITE" id="PS50995"/>
    </source>
</evidence>
<dbReference type="CDD" id="cd00090">
    <property type="entry name" value="HTH_ARSR"/>
    <property type="match status" value="1"/>
</dbReference>
<protein>
    <submittedName>
        <fullName evidence="5">MarR family transcriptional regulator</fullName>
    </submittedName>
</protein>
<evidence type="ECO:0000256" key="3">
    <source>
        <dbReference type="ARBA" id="ARBA00023163"/>
    </source>
</evidence>